<evidence type="ECO:0000259" key="1">
    <source>
        <dbReference type="PROSITE" id="PS50011"/>
    </source>
</evidence>
<dbReference type="InterPro" id="IPR011009">
    <property type="entry name" value="Kinase-like_dom_sf"/>
</dbReference>
<proteinExistence type="predicted"/>
<evidence type="ECO:0000313" key="3">
    <source>
        <dbReference type="Proteomes" id="UP000027195"/>
    </source>
</evidence>
<dbReference type="PANTHER" id="PTHR44167:SF24">
    <property type="entry name" value="SERINE_THREONINE-PROTEIN KINASE CHK2"/>
    <property type="match status" value="1"/>
</dbReference>
<keyword evidence="3" id="KW-1185">Reference proteome</keyword>
<dbReference type="HOGENOM" id="CLU_000288_7_30_1"/>
<dbReference type="Proteomes" id="UP000027195">
    <property type="component" value="Unassembled WGS sequence"/>
</dbReference>
<sequence>QLLEGVAFLHAHGVTHCDLKMDNIVVDLDTGRLFIIDYGLAARVNSEDELVSGYVGTDGWTAPEIGEDDEQSVHRKYSAFRADAWACGRVL</sequence>
<reference evidence="3" key="1">
    <citation type="journal article" date="2014" name="Proc. Natl. Acad. Sci. U.S.A.">
        <title>Extensive sampling of basidiomycete genomes demonstrates inadequacy of the white-rot/brown-rot paradigm for wood decay fungi.</title>
        <authorList>
            <person name="Riley R."/>
            <person name="Salamov A.A."/>
            <person name="Brown D.W."/>
            <person name="Nagy L.G."/>
            <person name="Floudas D."/>
            <person name="Held B.W."/>
            <person name="Levasseur A."/>
            <person name="Lombard V."/>
            <person name="Morin E."/>
            <person name="Otillar R."/>
            <person name="Lindquist E.A."/>
            <person name="Sun H."/>
            <person name="LaButti K.M."/>
            <person name="Schmutz J."/>
            <person name="Jabbour D."/>
            <person name="Luo H."/>
            <person name="Baker S.E."/>
            <person name="Pisabarro A.G."/>
            <person name="Walton J.D."/>
            <person name="Blanchette R.A."/>
            <person name="Henrissat B."/>
            <person name="Martin F."/>
            <person name="Cullen D."/>
            <person name="Hibbett D.S."/>
            <person name="Grigoriev I.V."/>
        </authorList>
    </citation>
    <scope>NUCLEOTIDE SEQUENCE [LARGE SCALE GENOMIC DNA]</scope>
    <source>
        <strain evidence="3">FD-172 SS1</strain>
    </source>
</reference>
<dbReference type="GO" id="GO:0004672">
    <property type="term" value="F:protein kinase activity"/>
    <property type="evidence" value="ECO:0007669"/>
    <property type="project" value="InterPro"/>
</dbReference>
<gene>
    <name evidence="2" type="ORF">BOTBODRAFT_90940</name>
</gene>
<dbReference type="OrthoDB" id="4062651at2759"/>
<dbReference type="GO" id="GO:0005524">
    <property type="term" value="F:ATP binding"/>
    <property type="evidence" value="ECO:0007669"/>
    <property type="project" value="InterPro"/>
</dbReference>
<protein>
    <recommendedName>
        <fullName evidence="1">Protein kinase domain-containing protein</fullName>
    </recommendedName>
</protein>
<dbReference type="SUPFAM" id="SSF56112">
    <property type="entry name" value="Protein kinase-like (PK-like)"/>
    <property type="match status" value="1"/>
</dbReference>
<feature type="domain" description="Protein kinase" evidence="1">
    <location>
        <begin position="1"/>
        <end position="91"/>
    </location>
</feature>
<dbReference type="Pfam" id="PF00069">
    <property type="entry name" value="Pkinase"/>
    <property type="match status" value="1"/>
</dbReference>
<dbReference type="PANTHER" id="PTHR44167">
    <property type="entry name" value="OVARIAN-SPECIFIC SERINE/THREONINE-PROTEIN KINASE LOK-RELATED"/>
    <property type="match status" value="1"/>
</dbReference>
<name>A0A067LYC4_BOTB1</name>
<dbReference type="InParanoid" id="A0A067LYC4"/>
<dbReference type="Gene3D" id="1.10.510.10">
    <property type="entry name" value="Transferase(Phosphotransferase) domain 1"/>
    <property type="match status" value="1"/>
</dbReference>
<evidence type="ECO:0000313" key="2">
    <source>
        <dbReference type="EMBL" id="KDQ07335.1"/>
    </source>
</evidence>
<dbReference type="EMBL" id="KL198109">
    <property type="protein sequence ID" value="KDQ07335.1"/>
    <property type="molecule type" value="Genomic_DNA"/>
</dbReference>
<dbReference type="InterPro" id="IPR000719">
    <property type="entry name" value="Prot_kinase_dom"/>
</dbReference>
<feature type="non-terminal residue" evidence="2">
    <location>
        <position position="91"/>
    </location>
</feature>
<dbReference type="InterPro" id="IPR008271">
    <property type="entry name" value="Ser/Thr_kinase_AS"/>
</dbReference>
<accession>A0A067LYC4</accession>
<dbReference type="PROSITE" id="PS00108">
    <property type="entry name" value="PROTEIN_KINASE_ST"/>
    <property type="match status" value="1"/>
</dbReference>
<dbReference type="AlphaFoldDB" id="A0A067LYC4"/>
<organism evidence="2 3">
    <name type="scientific">Botryobasidium botryosum (strain FD-172 SS1)</name>
    <dbReference type="NCBI Taxonomy" id="930990"/>
    <lineage>
        <taxon>Eukaryota</taxon>
        <taxon>Fungi</taxon>
        <taxon>Dikarya</taxon>
        <taxon>Basidiomycota</taxon>
        <taxon>Agaricomycotina</taxon>
        <taxon>Agaricomycetes</taxon>
        <taxon>Cantharellales</taxon>
        <taxon>Botryobasidiaceae</taxon>
        <taxon>Botryobasidium</taxon>
    </lineage>
</organism>
<dbReference type="PROSITE" id="PS50011">
    <property type="entry name" value="PROTEIN_KINASE_DOM"/>
    <property type="match status" value="1"/>
</dbReference>
<dbReference type="STRING" id="930990.A0A067LYC4"/>
<feature type="non-terminal residue" evidence="2">
    <location>
        <position position="1"/>
    </location>
</feature>